<organism evidence="2 3">
    <name type="scientific">Senna tora</name>
    <dbReference type="NCBI Taxonomy" id="362788"/>
    <lineage>
        <taxon>Eukaryota</taxon>
        <taxon>Viridiplantae</taxon>
        <taxon>Streptophyta</taxon>
        <taxon>Embryophyta</taxon>
        <taxon>Tracheophyta</taxon>
        <taxon>Spermatophyta</taxon>
        <taxon>Magnoliopsida</taxon>
        <taxon>eudicotyledons</taxon>
        <taxon>Gunneridae</taxon>
        <taxon>Pentapetalae</taxon>
        <taxon>rosids</taxon>
        <taxon>fabids</taxon>
        <taxon>Fabales</taxon>
        <taxon>Fabaceae</taxon>
        <taxon>Caesalpinioideae</taxon>
        <taxon>Cassia clade</taxon>
        <taxon>Senna</taxon>
    </lineage>
</organism>
<evidence type="ECO:0000256" key="1">
    <source>
        <dbReference type="SAM" id="MobiDB-lite"/>
    </source>
</evidence>
<name>A0A834SR86_9FABA</name>
<dbReference type="EMBL" id="JAAIUW010000012">
    <property type="protein sequence ID" value="KAF7807480.1"/>
    <property type="molecule type" value="Genomic_DNA"/>
</dbReference>
<proteinExistence type="predicted"/>
<gene>
    <name evidence="2" type="ORF">G2W53_039641</name>
</gene>
<feature type="compositionally biased region" description="Basic residues" evidence="1">
    <location>
        <begin position="22"/>
        <end position="39"/>
    </location>
</feature>
<accession>A0A834SR86</accession>
<evidence type="ECO:0000313" key="2">
    <source>
        <dbReference type="EMBL" id="KAF7807480.1"/>
    </source>
</evidence>
<reference evidence="2" key="1">
    <citation type="submission" date="2020-09" db="EMBL/GenBank/DDBJ databases">
        <title>Genome-Enabled Discovery of Anthraquinone Biosynthesis in Senna tora.</title>
        <authorList>
            <person name="Kang S.-H."/>
            <person name="Pandey R.P."/>
            <person name="Lee C.-M."/>
            <person name="Sim J.-S."/>
            <person name="Jeong J.-T."/>
            <person name="Choi B.-S."/>
            <person name="Jung M."/>
            <person name="Ginzburg D."/>
            <person name="Zhao K."/>
            <person name="Won S.Y."/>
            <person name="Oh T.-J."/>
            <person name="Yu Y."/>
            <person name="Kim N.-H."/>
            <person name="Lee O.R."/>
            <person name="Lee T.-H."/>
            <person name="Bashyal P."/>
            <person name="Kim T.-S."/>
            <person name="Lee W.-H."/>
            <person name="Kawkins C."/>
            <person name="Kim C.-K."/>
            <person name="Kim J.S."/>
            <person name="Ahn B.O."/>
            <person name="Rhee S.Y."/>
            <person name="Sohng J.K."/>
        </authorList>
    </citation>
    <scope>NUCLEOTIDE SEQUENCE</scope>
    <source>
        <tissue evidence="2">Leaf</tissue>
    </source>
</reference>
<dbReference type="Proteomes" id="UP000634136">
    <property type="component" value="Unassembled WGS sequence"/>
</dbReference>
<feature type="region of interest" description="Disordered" evidence="1">
    <location>
        <begin position="1"/>
        <end position="49"/>
    </location>
</feature>
<keyword evidence="3" id="KW-1185">Reference proteome</keyword>
<protein>
    <submittedName>
        <fullName evidence="2">Uncharacterized protein</fullName>
    </submittedName>
</protein>
<evidence type="ECO:0000313" key="3">
    <source>
        <dbReference type="Proteomes" id="UP000634136"/>
    </source>
</evidence>
<comment type="caution">
    <text evidence="2">The sequence shown here is derived from an EMBL/GenBank/DDBJ whole genome shotgun (WGS) entry which is preliminary data.</text>
</comment>
<sequence length="49" mass="5834">MQQKNYTKYRKSGGKYKDKKAGHTCHQKRNRRITAKTVKRAGTDERKDH</sequence>
<dbReference type="AlphaFoldDB" id="A0A834SR86"/>